<proteinExistence type="inferred from homology"/>
<dbReference type="InterPro" id="IPR000873">
    <property type="entry name" value="AMP-dep_synth/lig_dom"/>
</dbReference>
<dbReference type="RefSeq" id="WP_284255513.1">
    <property type="nucleotide sequence ID" value="NZ_BSVB01000001.1"/>
</dbReference>
<feature type="compositionally biased region" description="Basic and acidic residues" evidence="3">
    <location>
        <begin position="321"/>
        <end position="330"/>
    </location>
</feature>
<dbReference type="SUPFAM" id="SSF56801">
    <property type="entry name" value="Acetyl-CoA synthetase-like"/>
    <property type="match status" value="1"/>
</dbReference>
<feature type="domain" description="AMP-dependent synthetase/ligase" evidence="4">
    <location>
        <begin position="11"/>
        <end position="327"/>
    </location>
</feature>
<dbReference type="PROSITE" id="PS00455">
    <property type="entry name" value="AMP_BINDING"/>
    <property type="match status" value="1"/>
</dbReference>
<comment type="caution">
    <text evidence="5">The sequence shown here is derived from an EMBL/GenBank/DDBJ whole genome shotgun (WGS) entry which is preliminary data.</text>
</comment>
<dbReference type="InterPro" id="IPR020845">
    <property type="entry name" value="AMP-binding_CS"/>
</dbReference>
<dbReference type="PANTHER" id="PTHR43201">
    <property type="entry name" value="ACYL-COA SYNTHETASE"/>
    <property type="match status" value="1"/>
</dbReference>
<feature type="region of interest" description="Disordered" evidence="3">
    <location>
        <begin position="301"/>
        <end position="330"/>
    </location>
</feature>
<name>A0ABQ6KET5_9MICO</name>
<reference evidence="6" key="1">
    <citation type="journal article" date="2019" name="Int. J. Syst. Evol. Microbiol.">
        <title>The Global Catalogue of Microorganisms (GCM) 10K type strain sequencing project: providing services to taxonomists for standard genome sequencing and annotation.</title>
        <authorList>
            <consortium name="The Broad Institute Genomics Platform"/>
            <consortium name="The Broad Institute Genome Sequencing Center for Infectious Disease"/>
            <person name="Wu L."/>
            <person name="Ma J."/>
        </authorList>
    </citation>
    <scope>NUCLEOTIDE SEQUENCE [LARGE SCALE GENOMIC DNA]</scope>
    <source>
        <strain evidence="6">NBRC 108894</strain>
    </source>
</reference>
<evidence type="ECO:0000256" key="1">
    <source>
        <dbReference type="ARBA" id="ARBA00006432"/>
    </source>
</evidence>
<evidence type="ECO:0000256" key="3">
    <source>
        <dbReference type="SAM" id="MobiDB-lite"/>
    </source>
</evidence>
<accession>A0ABQ6KET5</accession>
<evidence type="ECO:0000313" key="6">
    <source>
        <dbReference type="Proteomes" id="UP001157034"/>
    </source>
</evidence>
<evidence type="ECO:0000313" key="5">
    <source>
        <dbReference type="EMBL" id="GMA97060.1"/>
    </source>
</evidence>
<dbReference type="EMBL" id="BSVB01000001">
    <property type="protein sequence ID" value="GMA97060.1"/>
    <property type="molecule type" value="Genomic_DNA"/>
</dbReference>
<evidence type="ECO:0000259" key="4">
    <source>
        <dbReference type="Pfam" id="PF00501"/>
    </source>
</evidence>
<gene>
    <name evidence="5" type="ORF">GCM10025881_38840</name>
</gene>
<organism evidence="5 6">
    <name type="scientific">Pseudolysinimonas kribbensis</name>
    <dbReference type="NCBI Taxonomy" id="433641"/>
    <lineage>
        <taxon>Bacteria</taxon>
        <taxon>Bacillati</taxon>
        <taxon>Actinomycetota</taxon>
        <taxon>Actinomycetes</taxon>
        <taxon>Micrococcales</taxon>
        <taxon>Microbacteriaceae</taxon>
        <taxon>Pseudolysinimonas</taxon>
    </lineage>
</organism>
<evidence type="ECO:0000256" key="2">
    <source>
        <dbReference type="ARBA" id="ARBA00022598"/>
    </source>
</evidence>
<dbReference type="InterPro" id="IPR042099">
    <property type="entry name" value="ANL_N_sf"/>
</dbReference>
<protein>
    <recommendedName>
        <fullName evidence="4">AMP-dependent synthetase/ligase domain-containing protein</fullName>
    </recommendedName>
</protein>
<dbReference type="Gene3D" id="3.40.50.12780">
    <property type="entry name" value="N-terminal domain of ligase-like"/>
    <property type="match status" value="1"/>
</dbReference>
<dbReference type="PANTHER" id="PTHR43201:SF5">
    <property type="entry name" value="MEDIUM-CHAIN ACYL-COA LIGASE ACSF2, MITOCHONDRIAL"/>
    <property type="match status" value="1"/>
</dbReference>
<comment type="similarity">
    <text evidence="1">Belongs to the ATP-dependent AMP-binding enzyme family.</text>
</comment>
<keyword evidence="6" id="KW-1185">Reference proteome</keyword>
<dbReference type="Pfam" id="PF00501">
    <property type="entry name" value="AMP-binding"/>
    <property type="match status" value="1"/>
</dbReference>
<keyword evidence="2" id="KW-0436">Ligase</keyword>
<dbReference type="Proteomes" id="UP001157034">
    <property type="component" value="Unassembled WGS sequence"/>
</dbReference>
<sequence>MLSPTLSSLIARRAAEDPGHVLFEDARSDRVVTAGELKRLVAAWHERFAGAGLGPSAAVLIDTDDVLATTVLQLAVVSGGFRAITIDHGASREEPARIAGLIRGAGMTVGDRGDDRAVPGAPWTAVGADLAPGEAGEGTPAAAAEPTGAGAAVLFTSGSTGTPKGVELPEPQLLYVAARIATHHGLGPGDRGFNPLPLSHVNPQVIGVLATLVAGSTTVLDARFRRTGFWELLHERRITWLNAVPAILAVLARTGELDPPETLRFIRSASAPLPDHVREAFAGIPFILSWGMTEGASQITATDPQDAAEVRGVGRPQGGEVEVRSPEGSV</sequence>